<dbReference type="EC" id="4.2.1.136" evidence="19"/>
<evidence type="ECO:0000256" key="19">
    <source>
        <dbReference type="PIRNR" id="PIRNR017184"/>
    </source>
</evidence>
<dbReference type="EMBL" id="DUJS01000002">
    <property type="protein sequence ID" value="HII69963.1"/>
    <property type="molecule type" value="Genomic_DNA"/>
</dbReference>
<comment type="subunit">
    <text evidence="17">Homotetramer.</text>
</comment>
<evidence type="ECO:0000256" key="17">
    <source>
        <dbReference type="HAMAP-Rule" id="MF_01965"/>
    </source>
</evidence>
<name>A0A832WAD3_9EURY</name>
<comment type="similarity">
    <text evidence="3 19">In the N-terminal section; belongs to the NnrE/AIBP family.</text>
</comment>
<sequence length="499" mass="53849">MFITSKEMRRIELNSRWLGFEEDFMMENAGAGVARVVIGEYSPNDVLVVCGTGGNGGDGFVTARHLDSEGVDVDVLLVGRREAIKNEAAELNLRRLDRAGIPVQEVRDSEDLESVDFERDVVVDALLGFGIRGRLREPVRSAVLRINEASRAGTRVVSIDIPTGLDPDSGETPDVAVEADLVVSIHRHKRGVRKLRDVFLRRVNAGIPEIAERICGPGDLITSDIWRRDPWSHKGQHGRVLIIGGSRKYVGAPQLAARGALRAGVDLVFLLTVDAVPKNDPNVIYRAVPAERLEPEHLDEVDLEGVDTVVVGPGLGADADSVGILRELAESFDGMIIVDADGLRGISGVNVDDRFVLTPHAGEFRREFGEELGRSLEDRSEAVRRVSEELGCTILLKGRVDVIGSPDGEIRWNVTGTPAMTVGGTGDVLAGVVAGVAARCREGFEAACIGAFVVGSAGCLAERRLSQGLTAEDVAEYVPKVLRNPWAAEPEAVTEVRRD</sequence>
<dbReference type="GO" id="GO:0052856">
    <property type="term" value="F:NAD(P)HX epimerase activity"/>
    <property type="evidence" value="ECO:0007669"/>
    <property type="project" value="UniProtKB-UniRule"/>
</dbReference>
<evidence type="ECO:0000256" key="1">
    <source>
        <dbReference type="ARBA" id="ARBA00000013"/>
    </source>
</evidence>
<dbReference type="NCBIfam" id="TIGR00196">
    <property type="entry name" value="yjeF_cterm"/>
    <property type="match status" value="1"/>
</dbReference>
<evidence type="ECO:0000256" key="10">
    <source>
        <dbReference type="ARBA" id="ARBA00023027"/>
    </source>
</evidence>
<dbReference type="NCBIfam" id="TIGR00197">
    <property type="entry name" value="yjeF_nterm"/>
    <property type="match status" value="1"/>
</dbReference>
<reference evidence="22" key="1">
    <citation type="journal article" date="2020" name="bioRxiv">
        <title>A rank-normalized archaeal taxonomy based on genome phylogeny resolves widespread incomplete and uneven classifications.</title>
        <authorList>
            <person name="Rinke C."/>
            <person name="Chuvochina M."/>
            <person name="Mussig A.J."/>
            <person name="Chaumeil P.-A."/>
            <person name="Waite D.W."/>
            <person name="Whitman W.B."/>
            <person name="Parks D.H."/>
            <person name="Hugenholtz P."/>
        </authorList>
    </citation>
    <scope>NUCLEOTIDE SEQUENCE</scope>
    <source>
        <strain evidence="22">UBA8853</strain>
    </source>
</reference>
<comment type="catalytic activity">
    <reaction evidence="16 17 19">
        <text>(6S)-NADPHX + ADP = AMP + phosphate + NADPH + H(+)</text>
        <dbReference type="Rhea" id="RHEA:32235"/>
        <dbReference type="ChEBI" id="CHEBI:15378"/>
        <dbReference type="ChEBI" id="CHEBI:43474"/>
        <dbReference type="ChEBI" id="CHEBI:57783"/>
        <dbReference type="ChEBI" id="CHEBI:64076"/>
        <dbReference type="ChEBI" id="CHEBI:456215"/>
        <dbReference type="ChEBI" id="CHEBI:456216"/>
        <dbReference type="EC" id="4.2.1.136"/>
    </reaction>
</comment>
<dbReference type="InterPro" id="IPR029056">
    <property type="entry name" value="Ribokinase-like"/>
</dbReference>
<dbReference type="SUPFAM" id="SSF64153">
    <property type="entry name" value="YjeF N-terminal domain-like"/>
    <property type="match status" value="1"/>
</dbReference>
<dbReference type="PROSITE" id="PS01050">
    <property type="entry name" value="YJEF_C_2"/>
    <property type="match status" value="1"/>
</dbReference>
<keyword evidence="11 18" id="KW-0413">Isomerase</keyword>
<comment type="function">
    <text evidence="14 19">Bifunctional enzyme that catalyzes the epimerization of the S- and R-forms of NAD(P)HX and the dehydration of the S-form of NAD(P)HX at the expense of ADP, which is converted to AMP. This allows the repair of both epimers of NAD(P)HX, a damaged form of NAD(P)H that is a result of enzymatic or heat-dependent hydration.</text>
</comment>
<evidence type="ECO:0000259" key="21">
    <source>
        <dbReference type="PROSITE" id="PS51385"/>
    </source>
</evidence>
<evidence type="ECO:0000256" key="3">
    <source>
        <dbReference type="ARBA" id="ARBA00006001"/>
    </source>
</evidence>
<feature type="binding site" evidence="18">
    <location>
        <position position="160"/>
    </location>
    <ligand>
        <name>(6S)-NADPHX</name>
        <dbReference type="ChEBI" id="CHEBI:64076"/>
    </ligand>
</feature>
<dbReference type="Pfam" id="PF01256">
    <property type="entry name" value="Carb_kinase"/>
    <property type="match status" value="1"/>
</dbReference>
<dbReference type="Pfam" id="PF03853">
    <property type="entry name" value="YjeF_N"/>
    <property type="match status" value="1"/>
</dbReference>
<evidence type="ECO:0000256" key="14">
    <source>
        <dbReference type="ARBA" id="ARBA00025153"/>
    </source>
</evidence>
<evidence type="ECO:0000256" key="9">
    <source>
        <dbReference type="ARBA" id="ARBA00022958"/>
    </source>
</evidence>
<comment type="cofactor">
    <cofactor evidence="17">
        <name>Mg(2+)</name>
        <dbReference type="ChEBI" id="CHEBI:18420"/>
    </cofactor>
</comment>
<comment type="similarity">
    <text evidence="17">Belongs to the NnrD/CARKD family.</text>
</comment>
<feature type="binding site" evidence="17">
    <location>
        <position position="314"/>
    </location>
    <ligand>
        <name>(6S)-NADPHX</name>
        <dbReference type="ChEBI" id="CHEBI:64076"/>
    </ligand>
</feature>
<dbReference type="EC" id="5.1.99.6" evidence="19"/>
<dbReference type="PANTHER" id="PTHR12592:SF0">
    <property type="entry name" value="ATP-DEPENDENT (S)-NAD(P)H-HYDRATE DEHYDRATASE"/>
    <property type="match status" value="1"/>
</dbReference>
<feature type="domain" description="YjeF C-terminal" evidence="20">
    <location>
        <begin position="217"/>
        <end position="485"/>
    </location>
</feature>
<evidence type="ECO:0000256" key="5">
    <source>
        <dbReference type="ARBA" id="ARBA00022723"/>
    </source>
</evidence>
<feature type="binding site" evidence="17">
    <location>
        <position position="360"/>
    </location>
    <ligand>
        <name>(6S)-NADPHX</name>
        <dbReference type="ChEBI" id="CHEBI:64076"/>
    </ligand>
</feature>
<comment type="function">
    <text evidence="18">Catalyzes the epimerization of the S- and R-forms of NAD(P)HX, a damaged form of NAD(P)H that is a result of enzymatic or heat-dependent hydration. This is a prerequisite for the S-specific NAD(P)H-hydrate dehydratase to allow the repair of both epimers of NAD(P)HX.</text>
</comment>
<evidence type="ECO:0000313" key="23">
    <source>
        <dbReference type="Proteomes" id="UP000619545"/>
    </source>
</evidence>
<evidence type="ECO:0000313" key="22">
    <source>
        <dbReference type="EMBL" id="HII69963.1"/>
    </source>
</evidence>
<evidence type="ECO:0000256" key="6">
    <source>
        <dbReference type="ARBA" id="ARBA00022741"/>
    </source>
</evidence>
<evidence type="ECO:0000256" key="2">
    <source>
        <dbReference type="ARBA" id="ARBA00000909"/>
    </source>
</evidence>
<organism evidence="22 23">
    <name type="scientific">Methanopyrus kandleri</name>
    <dbReference type="NCBI Taxonomy" id="2320"/>
    <lineage>
        <taxon>Archaea</taxon>
        <taxon>Methanobacteriati</taxon>
        <taxon>Methanobacteriota</taxon>
        <taxon>Methanomada group</taxon>
        <taxon>Methanopyri</taxon>
        <taxon>Methanopyrales</taxon>
        <taxon>Methanopyraceae</taxon>
        <taxon>Methanopyrus</taxon>
    </lineage>
</organism>
<comment type="function">
    <text evidence="17">Catalyzes the dehydration of the S-form of NAD(P)HX at the expense of ADP, which is converted to AMP. Together with NAD(P)HX epimerase, which catalyzes the epimerization of the S- and R-forms, the enzyme allows the repair of both epimers of NAD(P)HX, a damaged form of NAD(P)H that is a result of enzymatic or heat-dependent hydration.</text>
</comment>
<dbReference type="InterPro" id="IPR030677">
    <property type="entry name" value="Nnr"/>
</dbReference>
<comment type="catalytic activity">
    <reaction evidence="15 17 19">
        <text>(6S)-NADHX + ADP = AMP + phosphate + NADH + H(+)</text>
        <dbReference type="Rhea" id="RHEA:32223"/>
        <dbReference type="ChEBI" id="CHEBI:15378"/>
        <dbReference type="ChEBI" id="CHEBI:43474"/>
        <dbReference type="ChEBI" id="CHEBI:57945"/>
        <dbReference type="ChEBI" id="CHEBI:64074"/>
        <dbReference type="ChEBI" id="CHEBI:456215"/>
        <dbReference type="ChEBI" id="CHEBI:456216"/>
        <dbReference type="EC" id="4.2.1.136"/>
    </reaction>
</comment>
<evidence type="ECO:0000256" key="16">
    <source>
        <dbReference type="ARBA" id="ARBA00049209"/>
    </source>
</evidence>
<dbReference type="GO" id="GO:0046872">
    <property type="term" value="F:metal ion binding"/>
    <property type="evidence" value="ECO:0007669"/>
    <property type="project" value="UniProtKB-UniRule"/>
</dbReference>
<evidence type="ECO:0000256" key="8">
    <source>
        <dbReference type="ARBA" id="ARBA00022857"/>
    </source>
</evidence>
<dbReference type="InterPro" id="IPR017953">
    <property type="entry name" value="Carbohydrate_kinase_pred_CS"/>
</dbReference>
<dbReference type="InterPro" id="IPR000631">
    <property type="entry name" value="CARKD"/>
</dbReference>
<dbReference type="PIRSF" id="PIRSF017184">
    <property type="entry name" value="Nnr"/>
    <property type="match status" value="1"/>
</dbReference>
<feature type="binding site" evidence="18">
    <location>
        <position position="124"/>
    </location>
    <ligand>
        <name>K(+)</name>
        <dbReference type="ChEBI" id="CHEBI:29103"/>
    </ligand>
</feature>
<comment type="catalytic activity">
    <reaction evidence="2 18 19">
        <text>(6R)-NADPHX = (6S)-NADPHX</text>
        <dbReference type="Rhea" id="RHEA:32227"/>
        <dbReference type="ChEBI" id="CHEBI:64076"/>
        <dbReference type="ChEBI" id="CHEBI:64077"/>
        <dbReference type="EC" id="5.1.99.6"/>
    </reaction>
</comment>
<evidence type="ECO:0000256" key="13">
    <source>
        <dbReference type="ARBA" id="ARBA00023268"/>
    </source>
</evidence>
<dbReference type="Gene3D" id="3.40.50.10260">
    <property type="entry name" value="YjeF N-terminal domain"/>
    <property type="match status" value="1"/>
</dbReference>
<comment type="similarity">
    <text evidence="4 19">In the C-terminal section; belongs to the NnrD/CARKD family.</text>
</comment>
<evidence type="ECO:0000256" key="11">
    <source>
        <dbReference type="ARBA" id="ARBA00023235"/>
    </source>
</evidence>
<dbReference type="SMR" id="A0A832WAD3"/>
<feature type="binding site" evidence="17">
    <location>
        <position position="252"/>
    </location>
    <ligand>
        <name>(6S)-NADPHX</name>
        <dbReference type="ChEBI" id="CHEBI:64076"/>
    </ligand>
</feature>
<feature type="binding site" evidence="18">
    <location>
        <begin position="128"/>
        <end position="134"/>
    </location>
    <ligand>
        <name>(6S)-NADPHX</name>
        <dbReference type="ChEBI" id="CHEBI:64076"/>
    </ligand>
</feature>
<evidence type="ECO:0000256" key="4">
    <source>
        <dbReference type="ARBA" id="ARBA00009524"/>
    </source>
</evidence>
<dbReference type="RefSeq" id="WP_011019177.1">
    <property type="nucleotide sequence ID" value="NZ_DUJS01000002.1"/>
</dbReference>
<feature type="domain" description="YjeF N-terminal" evidence="21">
    <location>
        <begin position="8"/>
        <end position="213"/>
    </location>
</feature>
<dbReference type="PANTHER" id="PTHR12592">
    <property type="entry name" value="ATP-DEPENDENT (S)-NAD(P)H-HYDRATE DEHYDRATASE FAMILY MEMBER"/>
    <property type="match status" value="1"/>
</dbReference>
<feature type="binding site" evidence="18">
    <location>
        <position position="163"/>
    </location>
    <ligand>
        <name>K(+)</name>
        <dbReference type="ChEBI" id="CHEBI:29103"/>
    </ligand>
</feature>
<comment type="cofactor">
    <cofactor evidence="18 19">
        <name>K(+)</name>
        <dbReference type="ChEBI" id="CHEBI:29103"/>
    </cofactor>
    <text evidence="18 19">Binds 1 potassium ion per subunit.</text>
</comment>
<evidence type="ECO:0000256" key="15">
    <source>
        <dbReference type="ARBA" id="ARBA00048238"/>
    </source>
</evidence>
<keyword evidence="8 17" id="KW-0521">NADP</keyword>
<dbReference type="SUPFAM" id="SSF53613">
    <property type="entry name" value="Ribokinase-like"/>
    <property type="match status" value="1"/>
</dbReference>
<dbReference type="InterPro" id="IPR004443">
    <property type="entry name" value="YjeF_N_dom"/>
</dbReference>
<comment type="catalytic activity">
    <reaction evidence="1 18 19">
        <text>(6R)-NADHX = (6S)-NADHX</text>
        <dbReference type="Rhea" id="RHEA:32215"/>
        <dbReference type="ChEBI" id="CHEBI:64074"/>
        <dbReference type="ChEBI" id="CHEBI:64075"/>
        <dbReference type="EC" id="5.1.99.6"/>
    </reaction>
</comment>
<feature type="binding site" evidence="17">
    <location>
        <position position="427"/>
    </location>
    <ligand>
        <name>(6S)-NADPHX</name>
        <dbReference type="ChEBI" id="CHEBI:64076"/>
    </ligand>
</feature>
<keyword evidence="6 17" id="KW-0547">Nucleotide-binding</keyword>
<keyword evidence="13" id="KW-0511">Multifunctional enzyme</keyword>
<dbReference type="CDD" id="cd01171">
    <property type="entry name" value="YXKO-related"/>
    <property type="match status" value="1"/>
</dbReference>
<dbReference type="GO" id="GO:0052855">
    <property type="term" value="F:ADP-dependent NAD(P)H-hydrate dehydratase activity"/>
    <property type="evidence" value="ECO:0007669"/>
    <property type="project" value="UniProtKB-UniRule"/>
</dbReference>
<dbReference type="InterPro" id="IPR036652">
    <property type="entry name" value="YjeF_N_dom_sf"/>
</dbReference>
<keyword evidence="9 18" id="KW-0630">Potassium</keyword>
<dbReference type="HAMAP" id="MF_01965">
    <property type="entry name" value="NADHX_dehydratase"/>
    <property type="match status" value="1"/>
</dbReference>
<dbReference type="PROSITE" id="PS51385">
    <property type="entry name" value="YJEF_N"/>
    <property type="match status" value="1"/>
</dbReference>
<evidence type="ECO:0000259" key="20">
    <source>
        <dbReference type="PROSITE" id="PS51383"/>
    </source>
</evidence>
<feature type="binding site" evidence="18">
    <location>
        <begin position="54"/>
        <end position="58"/>
    </location>
    <ligand>
        <name>(6S)-NADPHX</name>
        <dbReference type="ChEBI" id="CHEBI:64076"/>
    </ligand>
</feature>
<dbReference type="GeneID" id="1476909"/>
<dbReference type="GO" id="GO:0110051">
    <property type="term" value="P:metabolite repair"/>
    <property type="evidence" value="ECO:0007669"/>
    <property type="project" value="TreeGrafter"/>
</dbReference>
<dbReference type="GO" id="GO:0005524">
    <property type="term" value="F:ATP binding"/>
    <property type="evidence" value="ECO:0007669"/>
    <property type="project" value="UniProtKB-UniRule"/>
</dbReference>
<accession>A0A832WAD3</accession>
<keyword evidence="7 17" id="KW-0067">ATP-binding</keyword>
<dbReference type="Gene3D" id="3.40.1190.20">
    <property type="match status" value="1"/>
</dbReference>
<feature type="binding site" evidence="18">
    <location>
        <position position="55"/>
    </location>
    <ligand>
        <name>K(+)</name>
        <dbReference type="ChEBI" id="CHEBI:29103"/>
    </ligand>
</feature>
<gene>
    <name evidence="17" type="primary">nnrD</name>
    <name evidence="18" type="synonym">nnrE</name>
    <name evidence="22" type="ORF">HA336_01860</name>
</gene>
<evidence type="ECO:0000256" key="18">
    <source>
        <dbReference type="HAMAP-Rule" id="MF_01966"/>
    </source>
</evidence>
<dbReference type="Proteomes" id="UP000619545">
    <property type="component" value="Unassembled WGS sequence"/>
</dbReference>
<dbReference type="HAMAP" id="MF_01966">
    <property type="entry name" value="NADHX_epimerase"/>
    <property type="match status" value="1"/>
</dbReference>
<evidence type="ECO:0000256" key="7">
    <source>
        <dbReference type="ARBA" id="ARBA00022840"/>
    </source>
</evidence>
<evidence type="ECO:0000256" key="12">
    <source>
        <dbReference type="ARBA" id="ARBA00023239"/>
    </source>
</evidence>
<keyword evidence="5 18" id="KW-0479">Metal-binding</keyword>
<keyword evidence="10 17" id="KW-0520">NAD</keyword>
<dbReference type="OMA" id="NAHKGDY"/>
<protein>
    <recommendedName>
        <fullName evidence="19">Bifunctional NAD(P)H-hydrate repair enzyme</fullName>
    </recommendedName>
    <alternativeName>
        <fullName evidence="19">Nicotinamide nucleotide repair protein</fullName>
    </alternativeName>
    <domain>
        <recommendedName>
            <fullName evidence="19">ADP-dependent (S)-NAD(P)H-hydrate dehydratase</fullName>
            <ecNumber evidence="19">4.2.1.136</ecNumber>
        </recommendedName>
        <alternativeName>
            <fullName evidence="19">ADP-dependent NAD(P)HX dehydratase</fullName>
        </alternativeName>
    </domain>
    <domain>
        <recommendedName>
            <fullName evidence="19">NAD(P)H-hydrate epimerase</fullName>
            <ecNumber evidence="19">5.1.99.6</ecNumber>
        </recommendedName>
    </domain>
</protein>
<feature type="binding site" evidence="17">
    <location>
        <position position="426"/>
    </location>
    <ligand>
        <name>AMP</name>
        <dbReference type="ChEBI" id="CHEBI:456215"/>
    </ligand>
</feature>
<dbReference type="GO" id="GO:0046496">
    <property type="term" value="P:nicotinamide nucleotide metabolic process"/>
    <property type="evidence" value="ECO:0007669"/>
    <property type="project" value="UniProtKB-UniRule"/>
</dbReference>
<dbReference type="PROSITE" id="PS51383">
    <property type="entry name" value="YJEF_C_3"/>
    <property type="match status" value="1"/>
</dbReference>
<dbReference type="AlphaFoldDB" id="A0A832WAD3"/>
<comment type="similarity">
    <text evidence="18">Belongs to the NnrE/AIBP family.</text>
</comment>
<comment type="caution">
    <text evidence="17">Lacks conserved residue(s) required for the propagation of feature annotation.</text>
</comment>
<keyword evidence="12 17" id="KW-0456">Lyase</keyword>
<comment type="caution">
    <text evidence="22">The sequence shown here is derived from an EMBL/GenBank/DDBJ whole genome shotgun (WGS) entry which is preliminary data.</text>
</comment>
<proteinExistence type="inferred from homology"/>